<evidence type="ECO:0000313" key="3">
    <source>
        <dbReference type="Proteomes" id="UP000294685"/>
    </source>
</evidence>
<keyword evidence="3" id="KW-1185">Reference proteome</keyword>
<dbReference type="InterPro" id="IPR008979">
    <property type="entry name" value="Galactose-bd-like_sf"/>
</dbReference>
<protein>
    <submittedName>
        <fullName evidence="2">Discoidin domain-containing protein</fullName>
    </submittedName>
</protein>
<evidence type="ECO:0000313" key="2">
    <source>
        <dbReference type="EMBL" id="TDE28461.1"/>
    </source>
</evidence>
<evidence type="ECO:0000259" key="1">
    <source>
        <dbReference type="PROSITE" id="PS50022"/>
    </source>
</evidence>
<proteinExistence type="predicted"/>
<dbReference type="Proteomes" id="UP000294685">
    <property type="component" value="Unassembled WGS sequence"/>
</dbReference>
<sequence>MIESLLLTINKPKTMKKQFILFLSLISIITFQSCSNDGPDLAPTPVSEFNYTSDKTHSLNVVYFIPNDVTAPADYHRRLSEILLNVQDFYGKEMERNGYGYKTFGLLKDEVKKRIKLIVITGSKGKSAYPYDGGASAIKLDIENYKASHSTEFTGDHYLVITAATTYDANGEPGGVPFYGTGKYCYALDYADQDIKYLGAGGTLGIRATKWIGGMVHELGHGLNLPHNRQKYSSDSSLGMALMWAGNSTWGISKTFLTAADCAVLNTNQIFNTGNNNNYDAVTASIKEIQASYDATKAAIIVTGKYSSTSLVKDILYFNDPNVNNEGTGVNRDYNAITWTSKSVSTDGFAVEIPIADLEFKADNIAYELKVKLVHQNGSVTETIYSYTFLSGKPVLNFTTRNEIAKTGWSVVSFSSQETSGEATPNGLAANLIDGNAATYWHSQWTGTGAIYPHQFVIDMGSSKTANGLSITQRSGLQRAIKNAELFTSTDGINFTSAGPYTFANSNGPQYFDFTAPKTFRYFKIVGSTAWDGLQFASLAEIGMY</sequence>
<dbReference type="InterPro" id="IPR000421">
    <property type="entry name" value="FA58C"/>
</dbReference>
<dbReference type="SUPFAM" id="SSF55486">
    <property type="entry name" value="Metalloproteases ('zincins'), catalytic domain"/>
    <property type="match status" value="1"/>
</dbReference>
<dbReference type="SUPFAM" id="SSF49785">
    <property type="entry name" value="Galactose-binding domain-like"/>
    <property type="match status" value="1"/>
</dbReference>
<dbReference type="Gene3D" id="2.60.120.260">
    <property type="entry name" value="Galactose-binding domain-like"/>
    <property type="match status" value="1"/>
</dbReference>
<accession>A0ABY2DPY0</accession>
<reference evidence="2 3" key="1">
    <citation type="submission" date="2019-03" db="EMBL/GenBank/DDBJ databases">
        <title>Novel species of Flavobacterium.</title>
        <authorList>
            <person name="Liu Q."/>
            <person name="Xin Y.-H."/>
        </authorList>
    </citation>
    <scope>NUCLEOTIDE SEQUENCE [LARGE SCALE GENOMIC DNA]</scope>
    <source>
        <strain evidence="2 3">LB2P22</strain>
    </source>
</reference>
<dbReference type="EMBL" id="SMLH01000006">
    <property type="protein sequence ID" value="TDE28461.1"/>
    <property type="molecule type" value="Genomic_DNA"/>
</dbReference>
<name>A0ABY2DPY0_9FLAO</name>
<gene>
    <name evidence="2" type="ORF">E0I61_11245</name>
</gene>
<feature type="domain" description="F5/8 type C" evidence="1">
    <location>
        <begin position="391"/>
        <end position="544"/>
    </location>
</feature>
<dbReference type="PROSITE" id="PS50022">
    <property type="entry name" value="FA58C_3"/>
    <property type="match status" value="1"/>
</dbReference>
<dbReference type="Pfam" id="PF00754">
    <property type="entry name" value="F5_F8_type_C"/>
    <property type="match status" value="1"/>
</dbReference>
<organism evidence="2 3">
    <name type="scientific">Flavobacterium ranwuense</name>
    <dbReference type="NCBI Taxonomy" id="2541725"/>
    <lineage>
        <taxon>Bacteria</taxon>
        <taxon>Pseudomonadati</taxon>
        <taxon>Bacteroidota</taxon>
        <taxon>Flavobacteriia</taxon>
        <taxon>Flavobacteriales</taxon>
        <taxon>Flavobacteriaceae</taxon>
        <taxon>Flavobacterium</taxon>
    </lineage>
</organism>
<comment type="caution">
    <text evidence="2">The sequence shown here is derived from an EMBL/GenBank/DDBJ whole genome shotgun (WGS) entry which is preliminary data.</text>
</comment>